<proteinExistence type="predicted"/>
<dbReference type="Proteomes" id="UP000519439">
    <property type="component" value="Unassembled WGS sequence"/>
</dbReference>
<sequence>MGDICDLVKPEACRNYFTAAGYGFV</sequence>
<organism evidence="5 6">
    <name type="scientific">Microvirga flocculans</name>
    <dbReference type="NCBI Taxonomy" id="217168"/>
    <lineage>
        <taxon>Bacteria</taxon>
        <taxon>Pseudomonadati</taxon>
        <taxon>Pseudomonadota</taxon>
        <taxon>Alphaproteobacteria</taxon>
        <taxon>Hyphomicrobiales</taxon>
        <taxon>Methylobacteriaceae</taxon>
        <taxon>Microvirga</taxon>
    </lineage>
</organism>
<keyword evidence="6" id="KW-1185">Reference proteome</keyword>
<reference evidence="5 6" key="1">
    <citation type="submission" date="2020-08" db="EMBL/GenBank/DDBJ databases">
        <title>Genomic Encyclopedia of Type Strains, Phase IV (KMG-IV): sequencing the most valuable type-strain genomes for metagenomic binning, comparative biology and taxonomic classification.</title>
        <authorList>
            <person name="Goeker M."/>
        </authorList>
    </citation>
    <scope>NUCLEOTIDE SEQUENCE [LARGE SCALE GENOMIC DNA]</scope>
    <source>
        <strain evidence="5 6">DSM 15743</strain>
    </source>
</reference>
<evidence type="ECO:0000313" key="2">
    <source>
        <dbReference type="EMBL" id="MBB4040553.1"/>
    </source>
</evidence>
<dbReference type="EMBL" id="JACIDC010000006">
    <property type="protein sequence ID" value="MBB4040553.1"/>
    <property type="molecule type" value="Genomic_DNA"/>
</dbReference>
<protein>
    <submittedName>
        <fullName evidence="5">Uncharacterized protein</fullName>
    </submittedName>
</protein>
<evidence type="ECO:0000313" key="3">
    <source>
        <dbReference type="EMBL" id="MBB4041203.1"/>
    </source>
</evidence>
<name>A0A7W6IHI9_9HYPH</name>
<evidence type="ECO:0000313" key="4">
    <source>
        <dbReference type="EMBL" id="MBB4041503.1"/>
    </source>
</evidence>
<evidence type="ECO:0000313" key="5">
    <source>
        <dbReference type="EMBL" id="MBB4041601.1"/>
    </source>
</evidence>
<accession>A0A7W6IHI9</accession>
<evidence type="ECO:0000313" key="6">
    <source>
        <dbReference type="Proteomes" id="UP000519439"/>
    </source>
</evidence>
<dbReference type="EMBL" id="JACIDC010000003">
    <property type="protein sequence ID" value="MBB4039682.1"/>
    <property type="molecule type" value="Genomic_DNA"/>
</dbReference>
<evidence type="ECO:0000313" key="1">
    <source>
        <dbReference type="EMBL" id="MBB4039682.1"/>
    </source>
</evidence>
<comment type="caution">
    <text evidence="5">The sequence shown here is derived from an EMBL/GenBank/DDBJ whole genome shotgun (WGS) entry which is preliminary data.</text>
</comment>
<dbReference type="EMBL" id="JACIDC010000012">
    <property type="protein sequence ID" value="MBB4041601.1"/>
    <property type="molecule type" value="Genomic_DNA"/>
</dbReference>
<dbReference type="EMBL" id="JACIDC010000010">
    <property type="protein sequence ID" value="MBB4041203.1"/>
    <property type="molecule type" value="Genomic_DNA"/>
</dbReference>
<dbReference type="AlphaFoldDB" id="A0A7W6IHI9"/>
<gene>
    <name evidence="1" type="ORF">GGR34_001324</name>
    <name evidence="2" type="ORF">GGR34_002206</name>
    <name evidence="3" type="ORF">GGR34_002873</name>
    <name evidence="4" type="ORF">GGR34_003180</name>
    <name evidence="5" type="ORF">GGR34_003278</name>
</gene>
<dbReference type="EMBL" id="JACIDC010000011">
    <property type="protein sequence ID" value="MBB4041503.1"/>
    <property type="molecule type" value="Genomic_DNA"/>
</dbReference>